<dbReference type="EC" id="1.5.3.2" evidence="6"/>
<sequence length="402" mass="42335">MQGYEAVVVGLGATGSAAVYQLAQAGVRVLGIDRLAPPHTYGSSHGDTRITRLAIGEGDVYVPFVRRSHELWREIEVDSGAGLLHQVGGVVISPVAGGAAMHGSDDFFSATVDIARRHGVDHEVLDAGQLADRFPQFGVGAEHAGYFEPDAGFVMAEAAVRAQLDLAVRHGAQLRRDERVLDVLPSGDGVVVRTDRGRYGAGTAVLAAGPWLPELIDPDLGGLFTVYRQVVNWFAGDLADGSFEPDRCPVFIWQFGPGEEDVCYGFPAIDGPGGGVKVGTEHYGSPVTPDTVRREVLPSEVEQTYHRCVAGRLPALRAAAVRSVSCLYTVTPDFGFVVDRHPLHHGVIVASPCSGHGFKHSAAVGESIAQLVTTGTSTLDLSPFALGRLTSPAGGSGSGGRR</sequence>
<evidence type="ECO:0000256" key="4">
    <source>
        <dbReference type="ARBA" id="ARBA00023002"/>
    </source>
</evidence>
<proteinExistence type="predicted"/>
<evidence type="ECO:0000256" key="2">
    <source>
        <dbReference type="ARBA" id="ARBA00022630"/>
    </source>
</evidence>
<dbReference type="GO" id="GO:0050131">
    <property type="term" value="F:N-methyl-L-amino-acid oxidase activity"/>
    <property type="evidence" value="ECO:0007669"/>
    <property type="project" value="UniProtKB-EC"/>
</dbReference>
<gene>
    <name evidence="6" type="primary">solA</name>
    <name evidence="6" type="ORF">G1H11_24675</name>
</gene>
<feature type="domain" description="FAD dependent oxidoreductase" evidence="5">
    <location>
        <begin position="6"/>
        <end position="371"/>
    </location>
</feature>
<dbReference type="PANTHER" id="PTHR10961:SF7">
    <property type="entry name" value="FAD DEPENDENT OXIDOREDUCTASE DOMAIN-CONTAINING PROTEIN"/>
    <property type="match status" value="1"/>
</dbReference>
<dbReference type="RefSeq" id="WP_163821333.1">
    <property type="nucleotide sequence ID" value="NZ_JAAGOB010000023.1"/>
</dbReference>
<evidence type="ECO:0000256" key="3">
    <source>
        <dbReference type="ARBA" id="ARBA00022827"/>
    </source>
</evidence>
<dbReference type="InterPro" id="IPR036188">
    <property type="entry name" value="FAD/NAD-bd_sf"/>
</dbReference>
<dbReference type="InterPro" id="IPR045170">
    <property type="entry name" value="MTOX"/>
</dbReference>
<name>A0A6N9YU77_9ACTN</name>
<keyword evidence="4 6" id="KW-0560">Oxidoreductase</keyword>
<evidence type="ECO:0000313" key="7">
    <source>
        <dbReference type="Proteomes" id="UP000469185"/>
    </source>
</evidence>
<keyword evidence="3" id="KW-0274">FAD</keyword>
<evidence type="ECO:0000259" key="5">
    <source>
        <dbReference type="Pfam" id="PF01266"/>
    </source>
</evidence>
<accession>A0A6N9YU77</accession>
<dbReference type="SUPFAM" id="SSF51905">
    <property type="entry name" value="FAD/NAD(P)-binding domain"/>
    <property type="match status" value="1"/>
</dbReference>
<evidence type="ECO:0000256" key="1">
    <source>
        <dbReference type="ARBA" id="ARBA00001974"/>
    </source>
</evidence>
<organism evidence="6 7">
    <name type="scientific">Phytoactinopolyspora alkaliphila</name>
    <dbReference type="NCBI Taxonomy" id="1783498"/>
    <lineage>
        <taxon>Bacteria</taxon>
        <taxon>Bacillati</taxon>
        <taxon>Actinomycetota</taxon>
        <taxon>Actinomycetes</taxon>
        <taxon>Jiangellales</taxon>
        <taxon>Jiangellaceae</taxon>
        <taxon>Phytoactinopolyspora</taxon>
    </lineage>
</organism>
<dbReference type="NCBIfam" id="NF008425">
    <property type="entry name" value="PRK11259.1"/>
    <property type="match status" value="1"/>
</dbReference>
<dbReference type="GO" id="GO:0050660">
    <property type="term" value="F:flavin adenine dinucleotide binding"/>
    <property type="evidence" value="ECO:0007669"/>
    <property type="project" value="InterPro"/>
</dbReference>
<dbReference type="Proteomes" id="UP000469185">
    <property type="component" value="Unassembled WGS sequence"/>
</dbReference>
<dbReference type="InterPro" id="IPR006076">
    <property type="entry name" value="FAD-dep_OxRdtase"/>
</dbReference>
<dbReference type="Gene3D" id="3.50.50.60">
    <property type="entry name" value="FAD/NAD(P)-binding domain"/>
    <property type="match status" value="1"/>
</dbReference>
<protein>
    <submittedName>
        <fullName evidence="6">N-methyl-L-tryptophan oxidase</fullName>
        <ecNumber evidence="6">1.5.3.2</ecNumber>
    </submittedName>
</protein>
<keyword evidence="2" id="KW-0285">Flavoprotein</keyword>
<dbReference type="AlphaFoldDB" id="A0A6N9YU77"/>
<dbReference type="SUPFAM" id="SSF54373">
    <property type="entry name" value="FAD-linked reductases, C-terminal domain"/>
    <property type="match status" value="1"/>
</dbReference>
<comment type="cofactor">
    <cofactor evidence="1">
        <name>FAD</name>
        <dbReference type="ChEBI" id="CHEBI:57692"/>
    </cofactor>
</comment>
<keyword evidence="7" id="KW-1185">Reference proteome</keyword>
<dbReference type="Pfam" id="PF01266">
    <property type="entry name" value="DAO"/>
    <property type="match status" value="1"/>
</dbReference>
<dbReference type="PANTHER" id="PTHR10961">
    <property type="entry name" value="PEROXISOMAL SARCOSINE OXIDASE"/>
    <property type="match status" value="1"/>
</dbReference>
<dbReference type="GO" id="GO:0008115">
    <property type="term" value="F:sarcosine oxidase activity"/>
    <property type="evidence" value="ECO:0007669"/>
    <property type="project" value="TreeGrafter"/>
</dbReference>
<dbReference type="Gene3D" id="3.30.9.10">
    <property type="entry name" value="D-Amino Acid Oxidase, subunit A, domain 2"/>
    <property type="match status" value="1"/>
</dbReference>
<reference evidence="6 7" key="1">
    <citation type="submission" date="2020-02" db="EMBL/GenBank/DDBJ databases">
        <authorList>
            <person name="Li X.-J."/>
            <person name="Feng X.-M."/>
        </authorList>
    </citation>
    <scope>NUCLEOTIDE SEQUENCE [LARGE SCALE GENOMIC DNA]</scope>
    <source>
        <strain evidence="6 7">CGMCC 4.7225</strain>
    </source>
</reference>
<evidence type="ECO:0000313" key="6">
    <source>
        <dbReference type="EMBL" id="NED98497.1"/>
    </source>
</evidence>
<comment type="caution">
    <text evidence="6">The sequence shown here is derived from an EMBL/GenBank/DDBJ whole genome shotgun (WGS) entry which is preliminary data.</text>
</comment>
<dbReference type="EMBL" id="JAAGOB010000023">
    <property type="protein sequence ID" value="NED98497.1"/>
    <property type="molecule type" value="Genomic_DNA"/>
</dbReference>